<evidence type="ECO:0000256" key="5">
    <source>
        <dbReference type="RuleBase" id="RU000320"/>
    </source>
</evidence>
<evidence type="ECO:0000256" key="3">
    <source>
        <dbReference type="ARBA" id="ARBA00022989"/>
    </source>
</evidence>
<feature type="transmembrane region" description="Helical" evidence="6">
    <location>
        <begin position="503"/>
        <end position="523"/>
    </location>
</feature>
<feature type="domain" description="NADH:quinone oxidoreductase/Mrp antiporter transmembrane" evidence="7">
    <location>
        <begin position="139"/>
        <end position="432"/>
    </location>
</feature>
<feature type="domain" description="NADH-Ubiquinone oxidoreductase (complex I) chain 5 N-terminal" evidence="8">
    <location>
        <begin position="79"/>
        <end position="123"/>
    </location>
</feature>
<evidence type="ECO:0000313" key="10">
    <source>
        <dbReference type="Proteomes" id="UP001058860"/>
    </source>
</evidence>
<feature type="transmembrane region" description="Helical" evidence="6">
    <location>
        <begin position="352"/>
        <end position="371"/>
    </location>
</feature>
<evidence type="ECO:0000256" key="4">
    <source>
        <dbReference type="ARBA" id="ARBA00023136"/>
    </source>
</evidence>
<keyword evidence="2 5" id="KW-0812">Transmembrane</keyword>
<feature type="transmembrane region" description="Helical" evidence="6">
    <location>
        <begin position="422"/>
        <end position="444"/>
    </location>
</feature>
<dbReference type="PRINTS" id="PR01435">
    <property type="entry name" value="NPOXDRDTASE5"/>
</dbReference>
<feature type="transmembrane region" description="Helical" evidence="6">
    <location>
        <begin position="146"/>
        <end position="164"/>
    </location>
</feature>
<evidence type="ECO:0000313" key="9">
    <source>
        <dbReference type="EMBL" id="UUY05457.1"/>
    </source>
</evidence>
<feature type="transmembrane region" description="Helical" evidence="6">
    <location>
        <begin position="90"/>
        <end position="110"/>
    </location>
</feature>
<organism evidence="9 10">
    <name type="scientific">Svornostia abyssi</name>
    <dbReference type="NCBI Taxonomy" id="2898438"/>
    <lineage>
        <taxon>Bacteria</taxon>
        <taxon>Bacillati</taxon>
        <taxon>Actinomycetota</taxon>
        <taxon>Thermoleophilia</taxon>
        <taxon>Solirubrobacterales</taxon>
        <taxon>Baekduiaceae</taxon>
        <taxon>Svornostia</taxon>
    </lineage>
</organism>
<dbReference type="EMBL" id="CP088295">
    <property type="protein sequence ID" value="UUY05457.1"/>
    <property type="molecule type" value="Genomic_DNA"/>
</dbReference>
<feature type="transmembrane region" description="Helical" evidence="6">
    <location>
        <begin position="546"/>
        <end position="566"/>
    </location>
</feature>
<dbReference type="NCBIfam" id="NF005141">
    <property type="entry name" value="PRK06590.1"/>
    <property type="match status" value="1"/>
</dbReference>
<dbReference type="InterPro" id="IPR003945">
    <property type="entry name" value="NU5C-like"/>
</dbReference>
<dbReference type="RefSeq" id="WP_353865916.1">
    <property type="nucleotide sequence ID" value="NZ_CP088295.1"/>
</dbReference>
<feature type="transmembrane region" description="Helical" evidence="6">
    <location>
        <begin position="325"/>
        <end position="346"/>
    </location>
</feature>
<dbReference type="Proteomes" id="UP001058860">
    <property type="component" value="Chromosome"/>
</dbReference>
<sequence>MSTVETFTWLALLLPLAGAVINGVGFRVWKGKTAGVIGTFFLFAAFACAVVAAIKLKSLPHEAQHATSVAWDYAATLGIDAQLSLLIDPLALYMTLVVTGVSALIHLYSVAYMTSDEGYVRFFAYLNFFVFSMLVLVLAGNFLILIVGWAFVGAASYMLISFWYRRTTATNAGIKAFVINVLGDVGLVLGTYFIFKGTGSLDFLTTFKEIEEGAAFATENDGDLVAGCLLLLVGAFAKSAQVPLHTWLPDAMEGPTPVSSLIHAATMVTAGVYLIARMWPLFEQAPAAANVGAIIGCATLFIAATIALTQTDLKRVIAYSTMSQIGYMVMAVCSGAYVAGLFHLMTHAFFKALLFMAAGSIIAAMANVQNLDKMGGFRRSMPFTYGCFIVGGLALSGIPPFSGFFSKDEILAYTAARGDWHVALAVIGYVAAFMTAVYTFRLIFRAFWGDPVKEAQELEAGHMAHGEHVNPANGEPEDTHVGFPGPEHHIAERAPEMKGAMGVLAVLATIAGVLQIPFVTHWVDTFLEPTFEGSFYFEDLHPSDSLTIAGMVIGASLGLAGIALAYRLWVQKPGTTAALIERFRPLYSLSFHKWWFDELIDAIIVRPAAWVGRVCDQQVERILINGVLTGGTTGLVKSASAAVRGVQSGFLRYYAAAFALGTVAVTFYFLVA</sequence>
<accession>A0ABY5PLL2</accession>
<evidence type="ECO:0000256" key="1">
    <source>
        <dbReference type="ARBA" id="ARBA00004127"/>
    </source>
</evidence>
<keyword evidence="4 6" id="KW-0472">Membrane</keyword>
<evidence type="ECO:0000259" key="7">
    <source>
        <dbReference type="Pfam" id="PF00361"/>
    </source>
</evidence>
<dbReference type="Gene3D" id="1.20.5.2700">
    <property type="match status" value="1"/>
</dbReference>
<feature type="transmembrane region" description="Helical" evidence="6">
    <location>
        <begin position="653"/>
        <end position="671"/>
    </location>
</feature>
<reference evidence="10" key="1">
    <citation type="submission" date="2021-11" db="EMBL/GenBank/DDBJ databases">
        <title>Cultivation dependent microbiological survey of springs from the worlds oldest radium mine currently devoted to the extraction of radon-saturated water.</title>
        <authorList>
            <person name="Kapinusova G."/>
            <person name="Smrhova T."/>
            <person name="Strejcek M."/>
            <person name="Suman J."/>
            <person name="Jani K."/>
            <person name="Pajer P."/>
            <person name="Uhlik O."/>
        </authorList>
    </citation>
    <scope>NUCLEOTIDE SEQUENCE [LARGE SCALE GENOMIC DNA]</scope>
    <source>
        <strain evidence="10">J379</strain>
    </source>
</reference>
<evidence type="ECO:0000259" key="8">
    <source>
        <dbReference type="Pfam" id="PF00662"/>
    </source>
</evidence>
<evidence type="ECO:0000256" key="6">
    <source>
        <dbReference type="SAM" id="Phobius"/>
    </source>
</evidence>
<dbReference type="Pfam" id="PF00662">
    <property type="entry name" value="Proton_antipo_N"/>
    <property type="match status" value="1"/>
</dbReference>
<feature type="transmembrane region" description="Helical" evidence="6">
    <location>
        <begin position="6"/>
        <end position="26"/>
    </location>
</feature>
<dbReference type="NCBIfam" id="TIGR01974">
    <property type="entry name" value="NDH_I_L"/>
    <property type="match status" value="1"/>
</dbReference>
<dbReference type="PANTHER" id="PTHR42829">
    <property type="entry name" value="NADH-UBIQUINONE OXIDOREDUCTASE CHAIN 5"/>
    <property type="match status" value="1"/>
</dbReference>
<keyword evidence="10" id="KW-1185">Reference proteome</keyword>
<feature type="transmembrane region" description="Helical" evidence="6">
    <location>
        <begin position="176"/>
        <end position="195"/>
    </location>
</feature>
<feature type="transmembrane region" description="Helical" evidence="6">
    <location>
        <begin position="383"/>
        <end position="402"/>
    </location>
</feature>
<evidence type="ECO:0000256" key="2">
    <source>
        <dbReference type="ARBA" id="ARBA00022692"/>
    </source>
</evidence>
<dbReference type="InterPro" id="IPR001516">
    <property type="entry name" value="Proton_antipo_N"/>
</dbReference>
<dbReference type="InterPro" id="IPR001750">
    <property type="entry name" value="ND/Mrp_TM"/>
</dbReference>
<dbReference type="PANTHER" id="PTHR42829:SF2">
    <property type="entry name" value="NADH-UBIQUINONE OXIDOREDUCTASE CHAIN 5"/>
    <property type="match status" value="1"/>
</dbReference>
<dbReference type="InterPro" id="IPR018393">
    <property type="entry name" value="NADHpl_OxRdtase_5_subgr"/>
</dbReference>
<feature type="transmembrane region" description="Helical" evidence="6">
    <location>
        <begin position="33"/>
        <end position="54"/>
    </location>
</feature>
<feature type="transmembrane region" description="Helical" evidence="6">
    <location>
        <begin position="122"/>
        <end position="140"/>
    </location>
</feature>
<gene>
    <name evidence="9" type="primary">nuoL</name>
    <name evidence="9" type="ORF">LRS13_08025</name>
</gene>
<protein>
    <submittedName>
        <fullName evidence="9">NADH-quinone oxidoreductase subunit L</fullName>
    </submittedName>
</protein>
<feature type="transmembrane region" description="Helical" evidence="6">
    <location>
        <begin position="291"/>
        <end position="313"/>
    </location>
</feature>
<dbReference type="PRINTS" id="PR01434">
    <property type="entry name" value="NADHDHGNASE5"/>
</dbReference>
<dbReference type="Pfam" id="PF00361">
    <property type="entry name" value="Proton_antipo_M"/>
    <property type="match status" value="1"/>
</dbReference>
<keyword evidence="3 6" id="KW-1133">Transmembrane helix</keyword>
<comment type="subcellular location">
    <subcellularLocation>
        <location evidence="1">Endomembrane system</location>
        <topology evidence="1">Multi-pass membrane protein</topology>
    </subcellularLocation>
    <subcellularLocation>
        <location evidence="5">Membrane</location>
        <topology evidence="5">Multi-pass membrane protein</topology>
    </subcellularLocation>
</comment>
<name>A0ABY5PLL2_9ACTN</name>
<proteinExistence type="predicted"/>